<reference evidence="1" key="2">
    <citation type="submission" date="2015-06" db="UniProtKB">
        <authorList>
            <consortium name="EnsemblProtists"/>
        </authorList>
    </citation>
    <scope>IDENTIFICATION</scope>
    <source>
        <strain evidence="1">Emoy2</strain>
    </source>
</reference>
<proteinExistence type="predicted"/>
<evidence type="ECO:0000313" key="2">
    <source>
        <dbReference type="Proteomes" id="UP000011713"/>
    </source>
</evidence>
<dbReference type="EnsemblProtists" id="HpaT801373">
    <property type="protein sequence ID" value="HpaP801373"/>
    <property type="gene ID" value="HpaG801373"/>
</dbReference>
<accession>M4B522</accession>
<dbReference type="AlphaFoldDB" id="M4B522"/>
<protein>
    <submittedName>
        <fullName evidence="1">Uncharacterized protein</fullName>
    </submittedName>
</protein>
<dbReference type="EMBL" id="JH598325">
    <property type="status" value="NOT_ANNOTATED_CDS"/>
    <property type="molecule type" value="Genomic_DNA"/>
</dbReference>
<keyword evidence="2" id="KW-1185">Reference proteome</keyword>
<dbReference type="EnsemblProtists" id="HpaT801372">
    <property type="protein sequence ID" value="HpaP801372"/>
    <property type="gene ID" value="HpaG801372"/>
</dbReference>
<reference evidence="2" key="1">
    <citation type="journal article" date="2010" name="Science">
        <title>Signatures of adaptation to obligate biotrophy in the Hyaloperonospora arabidopsidis genome.</title>
        <authorList>
            <person name="Baxter L."/>
            <person name="Tripathy S."/>
            <person name="Ishaque N."/>
            <person name="Boot N."/>
            <person name="Cabral A."/>
            <person name="Kemen E."/>
            <person name="Thines M."/>
            <person name="Ah-Fong A."/>
            <person name="Anderson R."/>
            <person name="Badejoko W."/>
            <person name="Bittner-Eddy P."/>
            <person name="Boore J.L."/>
            <person name="Chibucos M.C."/>
            <person name="Coates M."/>
            <person name="Dehal P."/>
            <person name="Delehaunty K."/>
            <person name="Dong S."/>
            <person name="Downton P."/>
            <person name="Dumas B."/>
            <person name="Fabro G."/>
            <person name="Fronick C."/>
            <person name="Fuerstenberg S.I."/>
            <person name="Fulton L."/>
            <person name="Gaulin E."/>
            <person name="Govers F."/>
            <person name="Hughes L."/>
            <person name="Humphray S."/>
            <person name="Jiang R.H."/>
            <person name="Judelson H."/>
            <person name="Kamoun S."/>
            <person name="Kyung K."/>
            <person name="Meijer H."/>
            <person name="Minx P."/>
            <person name="Morris P."/>
            <person name="Nelson J."/>
            <person name="Phuntumart V."/>
            <person name="Qutob D."/>
            <person name="Rehmany A."/>
            <person name="Rougon-Cardoso A."/>
            <person name="Ryden P."/>
            <person name="Torto-Alalibo T."/>
            <person name="Studholme D."/>
            <person name="Wang Y."/>
            <person name="Win J."/>
            <person name="Wood J."/>
            <person name="Clifton S.W."/>
            <person name="Rogers J."/>
            <person name="Van den Ackerveken G."/>
            <person name="Jones J.D."/>
            <person name="McDowell J.M."/>
            <person name="Beynon J."/>
            <person name="Tyler B.M."/>
        </authorList>
    </citation>
    <scope>NUCLEOTIDE SEQUENCE [LARGE SCALE GENOMIC DNA]</scope>
    <source>
        <strain evidence="2">Emoy2</strain>
    </source>
</reference>
<organism evidence="1 2">
    <name type="scientific">Hyaloperonospora arabidopsidis (strain Emoy2)</name>
    <name type="common">Downy mildew agent</name>
    <name type="synonym">Peronospora arabidopsidis</name>
    <dbReference type="NCBI Taxonomy" id="559515"/>
    <lineage>
        <taxon>Eukaryota</taxon>
        <taxon>Sar</taxon>
        <taxon>Stramenopiles</taxon>
        <taxon>Oomycota</taxon>
        <taxon>Peronosporomycetes</taxon>
        <taxon>Peronosporales</taxon>
        <taxon>Peronosporaceae</taxon>
        <taxon>Hyaloperonospora</taxon>
    </lineage>
</organism>
<dbReference type="Proteomes" id="UP000011713">
    <property type="component" value="Unassembled WGS sequence"/>
</dbReference>
<name>M4B522_HYAAE</name>
<evidence type="ECO:0000313" key="1">
    <source>
        <dbReference type="EnsemblProtists" id="HpaP801372"/>
    </source>
</evidence>
<sequence>MADNTSASTNSLEHFYHISYHMILFGNLSRFVKIRRRCQIGLTPNSHCLSHRTFIVETWATQQLFPICRIFSC</sequence>
<dbReference type="VEuPathDB" id="FungiDB:HpaG801372"/>
<dbReference type="InParanoid" id="M4B522"/>
<dbReference type="HOGENOM" id="CLU_2710135_0_0_1"/>